<organism evidence="5 6">
    <name type="scientific">Uncinula necator</name>
    <name type="common">Grape powdery mildew</name>
    <dbReference type="NCBI Taxonomy" id="52586"/>
    <lineage>
        <taxon>Eukaryota</taxon>
        <taxon>Fungi</taxon>
        <taxon>Dikarya</taxon>
        <taxon>Ascomycota</taxon>
        <taxon>Pezizomycotina</taxon>
        <taxon>Leotiomycetes</taxon>
        <taxon>Erysiphales</taxon>
        <taxon>Erysiphaceae</taxon>
        <taxon>Erysiphe</taxon>
    </lineage>
</organism>
<dbReference type="InterPro" id="IPR019404">
    <property type="entry name" value="Mediator_Med11"/>
</dbReference>
<dbReference type="Gene3D" id="1.10.287.3490">
    <property type="match status" value="1"/>
</dbReference>
<sequence length="180" mass="20625">MAESPNKITDTPGFIPFTKSERIQQLNDIDKSLNRLLRSAGLAMQTLSTIQAPDNRLTSHRRQQFEENCNSYLQTLQTIDVALFRQIHGLEEANIIPADKSKKEKITDNQPRVRPTINRAFADKDLVKTTESLKTYDVGLLNCQSERMDKEEAELWKEARMLLEELVNGSVFDELEKSSE</sequence>
<protein>
    <recommendedName>
        <fullName evidence="4">Mediator of RNA polymerase II transcription subunit 11</fullName>
    </recommendedName>
    <alternativeName>
        <fullName evidence="4">Mediator complex subunit 11</fullName>
    </alternativeName>
</protein>
<keyword evidence="6" id="KW-1185">Reference proteome</keyword>
<evidence type="ECO:0000256" key="4">
    <source>
        <dbReference type="RuleBase" id="RU364147"/>
    </source>
</evidence>
<dbReference type="OMA" id="HSIDVRM"/>
<keyword evidence="4" id="KW-0804">Transcription</keyword>
<evidence type="ECO:0000256" key="1">
    <source>
        <dbReference type="ARBA" id="ARBA00004123"/>
    </source>
</evidence>
<comment type="function">
    <text evidence="4">Component of the Mediator complex, a coactivator involved in the regulated transcription of nearly all RNA polymerase II-dependent genes. Mediator functions as a bridge to convey information from gene-specific regulatory proteins to the basal RNA polymerase II transcription machinery. Mediator is recruited to promoters by direct interactions with regulatory proteins and serves as a scaffold for the assembly of a functional pre-initiation complex with RNA polymerase II and the general transcription factors.</text>
</comment>
<name>A0A0B1P618_UNCNE</name>
<evidence type="ECO:0000256" key="3">
    <source>
        <dbReference type="ARBA" id="ARBA00023242"/>
    </source>
</evidence>
<dbReference type="EMBL" id="JNVN01002139">
    <property type="protein sequence ID" value="KHJ32361.1"/>
    <property type="molecule type" value="Genomic_DNA"/>
</dbReference>
<proteinExistence type="inferred from homology"/>
<dbReference type="HOGENOM" id="CLU_094325_0_1_1"/>
<comment type="subcellular location">
    <subcellularLocation>
        <location evidence="1 4">Nucleus</location>
    </subcellularLocation>
</comment>
<keyword evidence="4" id="KW-0010">Activator</keyword>
<dbReference type="Pfam" id="PF10280">
    <property type="entry name" value="Med11"/>
    <property type="match status" value="1"/>
</dbReference>
<dbReference type="GO" id="GO:0003712">
    <property type="term" value="F:transcription coregulator activity"/>
    <property type="evidence" value="ECO:0007669"/>
    <property type="project" value="InterPro"/>
</dbReference>
<comment type="similarity">
    <text evidence="2 4">Belongs to the Mediator complex subunit 11 family.</text>
</comment>
<evidence type="ECO:0000256" key="2">
    <source>
        <dbReference type="ARBA" id="ARBA00008186"/>
    </source>
</evidence>
<dbReference type="Proteomes" id="UP000030854">
    <property type="component" value="Unassembled WGS sequence"/>
</dbReference>
<dbReference type="STRING" id="52586.A0A0B1P618"/>
<dbReference type="AlphaFoldDB" id="A0A0B1P618"/>
<keyword evidence="3 4" id="KW-0539">Nucleus</keyword>
<evidence type="ECO:0000313" key="6">
    <source>
        <dbReference type="Proteomes" id="UP000030854"/>
    </source>
</evidence>
<comment type="caution">
    <text evidence="5">The sequence shown here is derived from an EMBL/GenBank/DDBJ whole genome shotgun (WGS) entry which is preliminary data.</text>
</comment>
<comment type="subunit">
    <text evidence="4">Component of the Mediator complex.</text>
</comment>
<accession>A0A0B1P618</accession>
<reference evidence="5 6" key="1">
    <citation type="journal article" date="2014" name="BMC Genomics">
        <title>Adaptive genomic structural variation in the grape powdery mildew pathogen, Erysiphe necator.</title>
        <authorList>
            <person name="Jones L."/>
            <person name="Riaz S."/>
            <person name="Morales-Cruz A."/>
            <person name="Amrine K.C."/>
            <person name="McGuire B."/>
            <person name="Gubler W.D."/>
            <person name="Walker M.A."/>
            <person name="Cantu D."/>
        </authorList>
    </citation>
    <scope>NUCLEOTIDE SEQUENCE [LARGE SCALE GENOMIC DNA]</scope>
    <source>
        <strain evidence="6">c</strain>
    </source>
</reference>
<keyword evidence="4" id="KW-0805">Transcription regulation</keyword>
<dbReference type="PANTHER" id="PTHR22890">
    <property type="entry name" value="MEDIATOR OF RNA POLYMERASE II TRANSCRIPTION SUBUNIT 11"/>
    <property type="match status" value="1"/>
</dbReference>
<dbReference type="GO" id="GO:0016592">
    <property type="term" value="C:mediator complex"/>
    <property type="evidence" value="ECO:0007669"/>
    <property type="project" value="InterPro"/>
</dbReference>
<dbReference type="GO" id="GO:0006357">
    <property type="term" value="P:regulation of transcription by RNA polymerase II"/>
    <property type="evidence" value="ECO:0007669"/>
    <property type="project" value="InterPro"/>
</dbReference>
<gene>
    <name evidence="4" type="primary">MED11</name>
    <name evidence="5" type="ORF">EV44_g5696</name>
</gene>
<evidence type="ECO:0000313" key="5">
    <source>
        <dbReference type="EMBL" id="KHJ32361.1"/>
    </source>
</evidence>